<dbReference type="InterPro" id="IPR049917">
    <property type="entry name" value="Xis_Gifsy_1-like"/>
</dbReference>
<reference evidence="2" key="1">
    <citation type="submission" date="2018-07" db="EMBL/GenBank/DDBJ databases">
        <authorList>
            <consortium name="PulseNet: The National Subtyping Network for Foodborne Disease Surveillance"/>
            <person name="Tarr C.L."/>
            <person name="Trees E."/>
            <person name="Katz L.S."/>
            <person name="Carleton-Romer H.A."/>
            <person name="Stroika S."/>
            <person name="Kucerova Z."/>
            <person name="Roache K.F."/>
            <person name="Sabol A.L."/>
            <person name="Besser J."/>
            <person name="Gerner-Smidt P."/>
        </authorList>
    </citation>
    <scope>NUCLEOTIDE SEQUENCE</scope>
    <source>
        <strain evidence="2">PNUSAS020861</strain>
    </source>
</reference>
<dbReference type="EMBL" id="AAGGEZ010000044">
    <property type="protein sequence ID" value="EBN6117481.1"/>
    <property type="molecule type" value="Genomic_DNA"/>
</dbReference>
<dbReference type="NCBIfam" id="NF033499">
    <property type="entry name" value="Xis_Gifsy_1"/>
    <property type="match status" value="1"/>
</dbReference>
<evidence type="ECO:0000256" key="1">
    <source>
        <dbReference type="SAM" id="MobiDB-lite"/>
    </source>
</evidence>
<organism evidence="3">
    <name type="scientific">Salmonella enterica</name>
    <name type="common">Salmonella choleraesuis</name>
    <dbReference type="NCBI Taxonomy" id="28901"/>
    <lineage>
        <taxon>Bacteria</taxon>
        <taxon>Pseudomonadati</taxon>
        <taxon>Pseudomonadota</taxon>
        <taxon>Gammaproteobacteria</taxon>
        <taxon>Enterobacterales</taxon>
        <taxon>Enterobacteriaceae</taxon>
        <taxon>Salmonella</taxon>
    </lineage>
</organism>
<accession>A0A5U2KDS3</accession>
<evidence type="ECO:0000313" key="3">
    <source>
        <dbReference type="EMBL" id="EBP5400682.1"/>
    </source>
</evidence>
<comment type="caution">
    <text evidence="3">The sequence shown here is derived from an EMBL/GenBank/DDBJ whole genome shotgun (WGS) entry which is preliminary data.</text>
</comment>
<proteinExistence type="predicted"/>
<feature type="compositionally biased region" description="Basic and acidic residues" evidence="1">
    <location>
        <begin position="81"/>
        <end position="95"/>
    </location>
</feature>
<evidence type="ECO:0000313" key="2">
    <source>
        <dbReference type="EMBL" id="EBN6117481.1"/>
    </source>
</evidence>
<sequence>MEKTMSNELELMKTRDICSQLGITPRTLERYRKRRKNENPFPAPDFSYMGGSNKWLKSKVTEWQQKEMRRKTRLPMSHLNLVRDERGRLRRPDSV</sequence>
<feature type="region of interest" description="Disordered" evidence="1">
    <location>
        <begin position="74"/>
        <end position="95"/>
    </location>
</feature>
<dbReference type="EMBL" id="AAGMBO010000037">
    <property type="protein sequence ID" value="EBP5400682.1"/>
    <property type="molecule type" value="Genomic_DNA"/>
</dbReference>
<protein>
    <submittedName>
        <fullName evidence="3">Excisionase Xis</fullName>
    </submittedName>
</protein>
<reference evidence="3" key="2">
    <citation type="submission" date="2018-07" db="EMBL/GenBank/DDBJ databases">
        <authorList>
            <consortium name="GenomeTrakr network: Whole genome sequencing for foodborne pathogen traceback"/>
        </authorList>
    </citation>
    <scope>NUCLEOTIDE SEQUENCE</scope>
    <source>
        <strain evidence="3">CFSAN029882</strain>
    </source>
</reference>
<gene>
    <name evidence="3" type="primary">xis</name>
    <name evidence="2" type="ORF">DWF34_21030</name>
    <name evidence="3" type="ORF">XR76_23710</name>
</gene>
<dbReference type="AlphaFoldDB" id="A0A5U2KDS3"/>
<name>A0A5U2KDS3_SALER</name>